<dbReference type="InterPro" id="IPR039418">
    <property type="entry name" value="LexA-like"/>
</dbReference>
<dbReference type="GO" id="GO:0004252">
    <property type="term" value="F:serine-type endopeptidase activity"/>
    <property type="evidence" value="ECO:0007669"/>
    <property type="project" value="UniProtKB-UniRule"/>
</dbReference>
<evidence type="ECO:0000256" key="10">
    <source>
        <dbReference type="ARBA" id="ARBA00023204"/>
    </source>
</evidence>
<dbReference type="Gene3D" id="2.10.109.10">
    <property type="entry name" value="Umud Fragment, subunit A"/>
    <property type="match status" value="1"/>
</dbReference>
<comment type="catalytic activity">
    <reaction evidence="12">
        <text>Hydrolysis of Ala-|-Gly bond in repressor LexA.</text>
        <dbReference type="EC" id="3.4.21.88"/>
    </reaction>
</comment>
<dbReference type="FunFam" id="2.10.109.10:FF:000001">
    <property type="entry name" value="LexA repressor"/>
    <property type="match status" value="1"/>
</dbReference>
<dbReference type="InterPro" id="IPR036390">
    <property type="entry name" value="WH_DNA-bd_sf"/>
</dbReference>
<dbReference type="Pfam" id="PF01726">
    <property type="entry name" value="LexA_DNA_bind"/>
    <property type="match status" value="1"/>
</dbReference>
<comment type="function">
    <text evidence="12">Represses a number of genes involved in the response to DNA damage (SOS response), including recA and lexA. In the presence of single-stranded DNA, RecA interacts with LexA causing an autocatalytic cleavage which disrupts the DNA-binding part of LexA, leading to derepression of the SOS regulon and eventually DNA repair.</text>
</comment>
<dbReference type="PANTHER" id="PTHR33516">
    <property type="entry name" value="LEXA REPRESSOR"/>
    <property type="match status" value="1"/>
</dbReference>
<evidence type="ECO:0000256" key="6">
    <source>
        <dbReference type="ARBA" id="ARBA00022813"/>
    </source>
</evidence>
<evidence type="ECO:0000256" key="9">
    <source>
        <dbReference type="ARBA" id="ARBA00023163"/>
    </source>
</evidence>
<feature type="domain" description="LexA repressor DNA-binding" evidence="15">
    <location>
        <begin position="2"/>
        <end position="63"/>
    </location>
</feature>
<name>A0A8J6Y1Z0_9BACT</name>
<dbReference type="GO" id="GO:0006260">
    <property type="term" value="P:DNA replication"/>
    <property type="evidence" value="ECO:0007669"/>
    <property type="project" value="UniProtKB-UniRule"/>
</dbReference>
<dbReference type="EMBL" id="JACXWD010000015">
    <property type="protein sequence ID" value="MBD3867729.1"/>
    <property type="molecule type" value="Genomic_DNA"/>
</dbReference>
<keyword evidence="6 12" id="KW-0068">Autocatalytic cleavage</keyword>
<evidence type="ECO:0000313" key="17">
    <source>
        <dbReference type="Proteomes" id="UP000648239"/>
    </source>
</evidence>
<evidence type="ECO:0000256" key="1">
    <source>
        <dbReference type="ARBA" id="ARBA00007484"/>
    </source>
</evidence>
<feature type="active site" description="For autocatalytic cleavage activity" evidence="12">
    <location>
        <position position="122"/>
    </location>
</feature>
<feature type="domain" description="Peptidase S24/S26A/S26B/S26C" evidence="14">
    <location>
        <begin position="80"/>
        <end position="195"/>
    </location>
</feature>
<dbReference type="Pfam" id="PF00717">
    <property type="entry name" value="Peptidase_S24"/>
    <property type="match status" value="1"/>
</dbReference>
<dbReference type="NCBIfam" id="TIGR00498">
    <property type="entry name" value="lexA"/>
    <property type="match status" value="1"/>
</dbReference>
<evidence type="ECO:0000256" key="13">
    <source>
        <dbReference type="RuleBase" id="RU003991"/>
    </source>
</evidence>
<dbReference type="GO" id="GO:0003677">
    <property type="term" value="F:DNA binding"/>
    <property type="evidence" value="ECO:0007669"/>
    <property type="project" value="UniProtKB-UniRule"/>
</dbReference>
<dbReference type="InterPro" id="IPR050077">
    <property type="entry name" value="LexA_repressor"/>
</dbReference>
<dbReference type="Proteomes" id="UP000648239">
    <property type="component" value="Unassembled WGS sequence"/>
</dbReference>
<evidence type="ECO:0000256" key="12">
    <source>
        <dbReference type="HAMAP-Rule" id="MF_00015"/>
    </source>
</evidence>
<keyword evidence="9 12" id="KW-0804">Transcription</keyword>
<accession>A0A8J6Y1Z0</accession>
<evidence type="ECO:0000256" key="2">
    <source>
        <dbReference type="ARBA" id="ARBA00022491"/>
    </source>
</evidence>
<dbReference type="AlphaFoldDB" id="A0A8J6Y1Z0"/>
<dbReference type="GO" id="GO:0006281">
    <property type="term" value="P:DNA repair"/>
    <property type="evidence" value="ECO:0007669"/>
    <property type="project" value="UniProtKB-UniRule"/>
</dbReference>
<evidence type="ECO:0000259" key="14">
    <source>
        <dbReference type="Pfam" id="PF00717"/>
    </source>
</evidence>
<dbReference type="SUPFAM" id="SSF51306">
    <property type="entry name" value="LexA/Signal peptidase"/>
    <property type="match status" value="1"/>
</dbReference>
<reference evidence="16 17" key="1">
    <citation type="submission" date="2020-08" db="EMBL/GenBank/DDBJ databases">
        <title>Acidobacteriota in marine sediments use diverse sulfur dissimilation pathways.</title>
        <authorList>
            <person name="Wasmund K."/>
        </authorList>
    </citation>
    <scope>NUCLEOTIDE SEQUENCE [LARGE SCALE GENOMIC DNA]</scope>
    <source>
        <strain evidence="16">MAG AM4</strain>
    </source>
</reference>
<evidence type="ECO:0000313" key="16">
    <source>
        <dbReference type="EMBL" id="MBD3867729.1"/>
    </source>
</evidence>
<evidence type="ECO:0000256" key="4">
    <source>
        <dbReference type="ARBA" id="ARBA00022763"/>
    </source>
</evidence>
<keyword evidence="11 12" id="KW-0742">SOS response</keyword>
<proteinExistence type="inferred from homology"/>
<keyword evidence="10 12" id="KW-0234">DNA repair</keyword>
<dbReference type="InterPro" id="IPR006199">
    <property type="entry name" value="LexA_DNA-bd_dom"/>
</dbReference>
<dbReference type="InterPro" id="IPR015927">
    <property type="entry name" value="Peptidase_S24_S26A/B/C"/>
</dbReference>
<dbReference type="InterPro" id="IPR006197">
    <property type="entry name" value="Peptidase_S24_LexA"/>
</dbReference>
<feature type="DNA-binding region" description="H-T-H motif" evidence="12">
    <location>
        <begin position="27"/>
        <end position="47"/>
    </location>
</feature>
<evidence type="ECO:0000259" key="15">
    <source>
        <dbReference type="Pfam" id="PF01726"/>
    </source>
</evidence>
<keyword evidence="5 12" id="KW-0378">Hydrolase</keyword>
<keyword evidence="2 12" id="KW-0678">Repressor</keyword>
<dbReference type="InterPro" id="IPR036388">
    <property type="entry name" value="WH-like_DNA-bd_sf"/>
</dbReference>
<dbReference type="SUPFAM" id="SSF46785">
    <property type="entry name" value="Winged helix' DNA-binding domain"/>
    <property type="match status" value="1"/>
</dbReference>
<dbReference type="InterPro" id="IPR036286">
    <property type="entry name" value="LexA/Signal_pep-like_sf"/>
</dbReference>
<dbReference type="GO" id="GO:0045892">
    <property type="term" value="P:negative regulation of DNA-templated transcription"/>
    <property type="evidence" value="ECO:0007669"/>
    <property type="project" value="UniProtKB-UniRule"/>
</dbReference>
<evidence type="ECO:0000256" key="11">
    <source>
        <dbReference type="ARBA" id="ARBA00023236"/>
    </source>
</evidence>
<comment type="similarity">
    <text evidence="1 12 13">Belongs to the peptidase S24 family.</text>
</comment>
<keyword evidence="4 12" id="KW-0227">DNA damage</keyword>
<dbReference type="HAMAP" id="MF_00015">
    <property type="entry name" value="LexA"/>
    <property type="match status" value="1"/>
</dbReference>
<dbReference type="GO" id="GO:0009432">
    <property type="term" value="P:SOS response"/>
    <property type="evidence" value="ECO:0007669"/>
    <property type="project" value="UniProtKB-UniRule"/>
</dbReference>
<evidence type="ECO:0000256" key="7">
    <source>
        <dbReference type="ARBA" id="ARBA00023015"/>
    </source>
</evidence>
<dbReference type="CDD" id="cd06529">
    <property type="entry name" value="S24_LexA-like"/>
    <property type="match status" value="1"/>
</dbReference>
<dbReference type="InterPro" id="IPR006200">
    <property type="entry name" value="LexA"/>
</dbReference>
<comment type="subunit">
    <text evidence="12">Homodimer.</text>
</comment>
<gene>
    <name evidence="12 16" type="primary">lexA</name>
    <name evidence="16" type="ORF">IFK94_06370</name>
</gene>
<feature type="site" description="Cleavage; by autolysis" evidence="12">
    <location>
        <begin position="87"/>
        <end position="88"/>
    </location>
</feature>
<dbReference type="GO" id="GO:0006508">
    <property type="term" value="P:proteolysis"/>
    <property type="evidence" value="ECO:0007669"/>
    <property type="project" value="InterPro"/>
</dbReference>
<dbReference type="PRINTS" id="PR00726">
    <property type="entry name" value="LEXASERPTASE"/>
</dbReference>
<organism evidence="16 17">
    <name type="scientific">Candidatus Polarisedimenticola svalbardensis</name>
    <dbReference type="NCBI Taxonomy" id="2886004"/>
    <lineage>
        <taxon>Bacteria</taxon>
        <taxon>Pseudomonadati</taxon>
        <taxon>Acidobacteriota</taxon>
        <taxon>Candidatus Polarisedimenticolia</taxon>
        <taxon>Candidatus Polarisedimenticolales</taxon>
        <taxon>Candidatus Polarisedimenticolaceae</taxon>
        <taxon>Candidatus Polarisedimenticola</taxon>
    </lineage>
</organism>
<feature type="active site" description="For autocatalytic cleavage activity" evidence="12">
    <location>
        <position position="160"/>
    </location>
</feature>
<dbReference type="EC" id="3.4.21.88" evidence="12"/>
<protein>
    <recommendedName>
        <fullName evidence="12">LexA repressor</fullName>
        <ecNumber evidence="12">3.4.21.88</ecNumber>
    </recommendedName>
</protein>
<sequence length="201" mass="22453">MALTRRQREVMDVIEEFIRTNQYSPSLEEIGGALGLSSVATVHKHVTHLVDKGFLRRAWNQNRSIELAERPETVGMAELPLMGTIAAGVPLEAVADNEVFRVPAEMVREQTGSYLLKVQGESMIEEQIRDGDLVIVEEREVPRNGETVVALIDGTDATLKQFYREEGAIRLQPANRNMEPIVVAADRVTIQGVVVGLMRRY</sequence>
<dbReference type="Gene3D" id="1.10.10.10">
    <property type="entry name" value="Winged helix-like DNA-binding domain superfamily/Winged helix DNA-binding domain"/>
    <property type="match status" value="1"/>
</dbReference>
<comment type="caution">
    <text evidence="16">The sequence shown here is derived from an EMBL/GenBank/DDBJ whole genome shotgun (WGS) entry which is preliminary data.</text>
</comment>
<evidence type="ECO:0000256" key="5">
    <source>
        <dbReference type="ARBA" id="ARBA00022801"/>
    </source>
</evidence>
<evidence type="ECO:0000256" key="8">
    <source>
        <dbReference type="ARBA" id="ARBA00023125"/>
    </source>
</evidence>
<keyword evidence="7 12" id="KW-0805">Transcription regulation</keyword>
<keyword evidence="3 12" id="KW-0235">DNA replication</keyword>
<evidence type="ECO:0000256" key="3">
    <source>
        <dbReference type="ARBA" id="ARBA00022705"/>
    </source>
</evidence>
<dbReference type="PANTHER" id="PTHR33516:SF2">
    <property type="entry name" value="LEXA REPRESSOR-RELATED"/>
    <property type="match status" value="1"/>
</dbReference>
<keyword evidence="8 12" id="KW-0238">DNA-binding</keyword>